<dbReference type="EMBL" id="JANBPW010003080">
    <property type="protein sequence ID" value="KAJ1938716.1"/>
    <property type="molecule type" value="Genomic_DNA"/>
</dbReference>
<name>A0ACC1J5N9_9FUNG</name>
<dbReference type="Proteomes" id="UP001150603">
    <property type="component" value="Unassembled WGS sequence"/>
</dbReference>
<reference evidence="1" key="1">
    <citation type="submission" date="2022-07" db="EMBL/GenBank/DDBJ databases">
        <title>Phylogenomic reconstructions and comparative analyses of Kickxellomycotina fungi.</title>
        <authorList>
            <person name="Reynolds N.K."/>
            <person name="Stajich J.E."/>
            <person name="Barry K."/>
            <person name="Grigoriev I.V."/>
            <person name="Crous P."/>
            <person name="Smith M.E."/>
        </authorList>
    </citation>
    <scope>NUCLEOTIDE SEQUENCE</scope>
    <source>
        <strain evidence="1">NRRL 5244</strain>
    </source>
</reference>
<sequence>MRDYAEALDTLDEARAKDTEHKHLAEVEQLTVKCYNAISEQNANLKPEEALKRAQANPKIAGLLSDPVMQSILQQMQDDPRAAREHLKNPAVASNLRKLMAAGIVRMGILSVFNSSGSDPLELWHSVVGADAESTIELADNDDGAADCRVLRIVSPRLSTTYISCPRNPLDSLGIKLPFMIMSLKSMDRLFSFEVELADDKGIVRYIRASNFETEAVVDNQLTILPLRLESGWNHLTFDLAGTTRQLYGTAYREVTRVTVNASICLRYILFSDTILAEEAMPNEFRLCQKQGQ</sequence>
<accession>A0ACC1J5N9</accession>
<proteinExistence type="predicted"/>
<evidence type="ECO:0000313" key="1">
    <source>
        <dbReference type="EMBL" id="KAJ1938716.1"/>
    </source>
</evidence>
<comment type="caution">
    <text evidence="1">The sequence shown here is derived from an EMBL/GenBank/DDBJ whole genome shotgun (WGS) entry which is preliminary data.</text>
</comment>
<protein>
    <submittedName>
        <fullName evidence="1">Uncharacterized protein</fullName>
    </submittedName>
</protein>
<evidence type="ECO:0000313" key="2">
    <source>
        <dbReference type="Proteomes" id="UP001150603"/>
    </source>
</evidence>
<gene>
    <name evidence="1" type="ORF">FBU59_004354</name>
</gene>
<keyword evidence="2" id="KW-1185">Reference proteome</keyword>
<organism evidence="1 2">
    <name type="scientific">Linderina macrospora</name>
    <dbReference type="NCBI Taxonomy" id="4868"/>
    <lineage>
        <taxon>Eukaryota</taxon>
        <taxon>Fungi</taxon>
        <taxon>Fungi incertae sedis</taxon>
        <taxon>Zoopagomycota</taxon>
        <taxon>Kickxellomycotina</taxon>
        <taxon>Kickxellomycetes</taxon>
        <taxon>Kickxellales</taxon>
        <taxon>Kickxellaceae</taxon>
        <taxon>Linderina</taxon>
    </lineage>
</organism>